<name>W6TIB0_9SPIR</name>
<keyword evidence="1" id="KW-1133">Transmembrane helix</keyword>
<evidence type="ECO:0000256" key="1">
    <source>
        <dbReference type="SAM" id="Phobius"/>
    </source>
</evidence>
<keyword evidence="1" id="KW-0472">Membrane</keyword>
<organism evidence="2 3">
    <name type="scientific">Borrelia duttonii CR2A</name>
    <dbReference type="NCBI Taxonomy" id="1432657"/>
    <lineage>
        <taxon>Bacteria</taxon>
        <taxon>Pseudomonadati</taxon>
        <taxon>Spirochaetota</taxon>
        <taxon>Spirochaetia</taxon>
        <taxon>Spirochaetales</taxon>
        <taxon>Borreliaceae</taxon>
        <taxon>Borrelia</taxon>
    </lineage>
</organism>
<comment type="caution">
    <text evidence="2">The sequence shown here is derived from an EMBL/GenBank/DDBJ whole genome shotgun (WGS) entry which is preliminary data.</text>
</comment>
<reference evidence="2 3" key="1">
    <citation type="submission" date="2013-12" db="EMBL/GenBank/DDBJ databases">
        <title>Comparative genomics of relapsing fever spirochetes.</title>
        <authorList>
            <person name="Schwan T.G."/>
            <person name="Raffel S.J."/>
            <person name="Porcella S.F."/>
        </authorList>
    </citation>
    <scope>NUCLEOTIDE SEQUENCE [LARGE SCALE GENOMIC DNA]</scope>
    <source>
        <strain evidence="2 3">CR2A</strain>
    </source>
</reference>
<protein>
    <submittedName>
        <fullName evidence="2">Uncharacterized protein</fullName>
    </submittedName>
</protein>
<evidence type="ECO:0000313" key="2">
    <source>
        <dbReference type="EMBL" id="ETZ18253.1"/>
    </source>
</evidence>
<evidence type="ECO:0000313" key="3">
    <source>
        <dbReference type="Proteomes" id="UP000019148"/>
    </source>
</evidence>
<gene>
    <name evidence="2" type="ORF">BDCR2A_00226</name>
</gene>
<dbReference type="PATRIC" id="fig|1432657.3.peg.223"/>
<sequence length="117" mass="13515">MHRFNKILTIPLIMYIAGVNIIVNVLIKIEVYKTILSLFRIAICLGNISEQMSTIIVMMPVENARELLPYLSRTNFVVRVLAVILAILFFFFLGFVINCILLFLIFLFLYVLKLDEA</sequence>
<feature type="transmembrane region" description="Helical" evidence="1">
    <location>
        <begin position="6"/>
        <end position="27"/>
    </location>
</feature>
<proteinExistence type="predicted"/>
<dbReference type="Proteomes" id="UP000019148">
    <property type="component" value="Unassembled WGS sequence"/>
</dbReference>
<dbReference type="AlphaFoldDB" id="W6TIB0"/>
<keyword evidence="1" id="KW-0812">Transmembrane</keyword>
<accession>W6TIB0</accession>
<feature type="transmembrane region" description="Helical" evidence="1">
    <location>
        <begin position="81"/>
        <end position="112"/>
    </location>
</feature>
<dbReference type="EMBL" id="AZIT01000001">
    <property type="protein sequence ID" value="ETZ18253.1"/>
    <property type="molecule type" value="Genomic_DNA"/>
</dbReference>